<gene>
    <name evidence="6" type="ORF">J3R73_001873</name>
</gene>
<evidence type="ECO:0000256" key="1">
    <source>
        <dbReference type="ARBA" id="ARBA00004761"/>
    </source>
</evidence>
<evidence type="ECO:0000256" key="3">
    <source>
        <dbReference type="ARBA" id="ARBA00011233"/>
    </source>
</evidence>
<keyword evidence="4 6" id="KW-0456">Lyase</keyword>
<dbReference type="InterPro" id="IPR013785">
    <property type="entry name" value="Aldolase_TIM"/>
</dbReference>
<keyword evidence="5" id="KW-0119">Carbohydrate metabolism</keyword>
<name>A0ABU0FBT9_9HYPH</name>
<comment type="caution">
    <text evidence="6">The sequence shown here is derived from an EMBL/GenBank/DDBJ whole genome shotgun (WGS) entry which is preliminary data.</text>
</comment>
<evidence type="ECO:0000313" key="7">
    <source>
        <dbReference type="Proteomes" id="UP001237448"/>
    </source>
</evidence>
<accession>A0ABU0FBT9</accession>
<evidence type="ECO:0000256" key="2">
    <source>
        <dbReference type="ARBA" id="ARBA00006906"/>
    </source>
</evidence>
<keyword evidence="7" id="KW-1185">Reference proteome</keyword>
<dbReference type="Pfam" id="PF01081">
    <property type="entry name" value="Aldolase"/>
    <property type="match status" value="1"/>
</dbReference>
<evidence type="ECO:0000313" key="6">
    <source>
        <dbReference type="EMBL" id="MDQ0392081.1"/>
    </source>
</evidence>
<dbReference type="PANTHER" id="PTHR30246:SF1">
    <property type="entry name" value="2-DEHYDRO-3-DEOXY-6-PHOSPHOGALACTONATE ALDOLASE-RELATED"/>
    <property type="match status" value="1"/>
</dbReference>
<dbReference type="EC" id="4.1.3.42" evidence="6"/>
<protein>
    <submittedName>
        <fullName evidence="6">2-dehydro-3-deoxyphosphogluconate aldolase/(4S)-4-hydroxy-2-oxoglutarate aldolase</fullName>
        <ecNumber evidence="6">4.1.2.14</ecNumber>
        <ecNumber evidence="6">4.1.3.42</ecNumber>
    </submittedName>
</protein>
<organism evidence="6 7">
    <name type="scientific">Labrys monachus</name>
    <dbReference type="NCBI Taxonomy" id="217067"/>
    <lineage>
        <taxon>Bacteria</taxon>
        <taxon>Pseudomonadati</taxon>
        <taxon>Pseudomonadota</taxon>
        <taxon>Alphaproteobacteria</taxon>
        <taxon>Hyphomicrobiales</taxon>
        <taxon>Xanthobacteraceae</taxon>
        <taxon>Labrys</taxon>
    </lineage>
</organism>
<comment type="subunit">
    <text evidence="3">Homotrimer.</text>
</comment>
<dbReference type="InterPro" id="IPR000887">
    <property type="entry name" value="Aldlse_KDPG_KHG"/>
</dbReference>
<evidence type="ECO:0000256" key="4">
    <source>
        <dbReference type="ARBA" id="ARBA00023239"/>
    </source>
</evidence>
<dbReference type="CDD" id="cd00452">
    <property type="entry name" value="KDPG_aldolase"/>
    <property type="match status" value="1"/>
</dbReference>
<dbReference type="Gene3D" id="3.20.20.70">
    <property type="entry name" value="Aldolase class I"/>
    <property type="match status" value="1"/>
</dbReference>
<dbReference type="PANTHER" id="PTHR30246">
    <property type="entry name" value="2-KETO-3-DEOXY-6-PHOSPHOGLUCONATE ALDOLASE"/>
    <property type="match status" value="1"/>
</dbReference>
<dbReference type="EMBL" id="JAUSVK010000001">
    <property type="protein sequence ID" value="MDQ0392081.1"/>
    <property type="molecule type" value="Genomic_DNA"/>
</dbReference>
<dbReference type="GO" id="GO:0106009">
    <property type="term" value="F:(4S)-4-hydroxy-2-oxoglutarate aldolase activity"/>
    <property type="evidence" value="ECO:0007669"/>
    <property type="project" value="UniProtKB-EC"/>
</dbReference>
<comment type="pathway">
    <text evidence="1">Carbohydrate acid metabolism.</text>
</comment>
<evidence type="ECO:0000256" key="5">
    <source>
        <dbReference type="ARBA" id="ARBA00023277"/>
    </source>
</evidence>
<dbReference type="GO" id="GO:0008675">
    <property type="term" value="F:2-dehydro-3-deoxy-phosphogluconate aldolase activity"/>
    <property type="evidence" value="ECO:0007669"/>
    <property type="project" value="UniProtKB-EC"/>
</dbReference>
<dbReference type="RefSeq" id="WP_307425409.1">
    <property type="nucleotide sequence ID" value="NZ_JAUSVK010000001.1"/>
</dbReference>
<comment type="similarity">
    <text evidence="2">Belongs to the KHG/KDPG aldolase family.</text>
</comment>
<proteinExistence type="inferred from homology"/>
<dbReference type="Proteomes" id="UP001237448">
    <property type="component" value="Unassembled WGS sequence"/>
</dbReference>
<dbReference type="SUPFAM" id="SSF51569">
    <property type="entry name" value="Aldolase"/>
    <property type="match status" value="1"/>
</dbReference>
<sequence length="218" mass="23162">MTSQDMEARLRRVGVVPIIVPRSVAFCLDVIGPLAEGGAEGIEIVMRTREALPAVEAARKAFPDLLIGVGTVMTPEQYDAAVAAGAAFAICPGFPPVLAEHVRRSGPIPFVPGTVTPTEVMTAQRAGFDILKFYPSGPSGGTATLGDYGNVFPKARFMPSGKIGLDDLPDYGSLANIVSVGGSWMYMNGDRPFERAEIVARMRRSREAMRGAFAISTT</sequence>
<reference evidence="6 7" key="1">
    <citation type="submission" date="2023-07" db="EMBL/GenBank/DDBJ databases">
        <title>Genomic Encyclopedia of Type Strains, Phase IV (KMG-IV): sequencing the most valuable type-strain genomes for metagenomic binning, comparative biology and taxonomic classification.</title>
        <authorList>
            <person name="Goeker M."/>
        </authorList>
    </citation>
    <scope>NUCLEOTIDE SEQUENCE [LARGE SCALE GENOMIC DNA]</scope>
    <source>
        <strain evidence="6 7">DSM 5896</strain>
    </source>
</reference>
<dbReference type="EC" id="4.1.2.14" evidence="6"/>